<gene>
    <name evidence="1" type="ORF">PQJ61_12230</name>
</gene>
<comment type="caution">
    <text evidence="1">The sequence shown here is derived from an EMBL/GenBank/DDBJ whole genome shotgun (WGS) entry which is preliminary data.</text>
</comment>
<name>A0AAJ1MJH9_9SPIO</name>
<accession>A0AAJ1MJH9</accession>
<protein>
    <submittedName>
        <fullName evidence="1">Uncharacterized protein</fullName>
    </submittedName>
</protein>
<evidence type="ECO:0000313" key="1">
    <source>
        <dbReference type="EMBL" id="MDC7227523.1"/>
    </source>
</evidence>
<reference evidence="1 2" key="1">
    <citation type="submission" date="2022-12" db="EMBL/GenBank/DDBJ databases">
        <title>Metagenome assembled genome from gulf of manar.</title>
        <authorList>
            <person name="Kohli P."/>
            <person name="Pk S."/>
            <person name="Venkata Ramana C."/>
            <person name="Sasikala C."/>
        </authorList>
    </citation>
    <scope>NUCLEOTIDE SEQUENCE [LARGE SCALE GENOMIC DNA]</scope>
    <source>
        <strain evidence="1">JB008</strain>
    </source>
</reference>
<dbReference type="AlphaFoldDB" id="A0AAJ1MJH9"/>
<dbReference type="Proteomes" id="UP001221217">
    <property type="component" value="Unassembled WGS sequence"/>
</dbReference>
<evidence type="ECO:0000313" key="2">
    <source>
        <dbReference type="Proteomes" id="UP001221217"/>
    </source>
</evidence>
<proteinExistence type="predicted"/>
<organism evidence="1 2">
    <name type="scientific">Candidatus Thalassospirochaeta sargassi</name>
    <dbReference type="NCBI Taxonomy" id="3119039"/>
    <lineage>
        <taxon>Bacteria</taxon>
        <taxon>Pseudomonadati</taxon>
        <taxon>Spirochaetota</taxon>
        <taxon>Spirochaetia</taxon>
        <taxon>Spirochaetales</taxon>
        <taxon>Spirochaetaceae</taxon>
        <taxon>Candidatus Thalassospirochaeta</taxon>
    </lineage>
</organism>
<sequence length="200" mass="22223">MKKIIIVIIFALLFIAAGFSDTVFDEYDESLGGQFSSISGVGLSYQRWFGKIGLQVGAGGFYAVETPGYTDFSSSPDPATLNLLDYNVGIGVQYMLFEDSFSDWFDACLYIVGGLVHFGYVENRYTYSDVANSTNHYDFISKTTRYIPGLGTGFGIGFEFVFIDHISIPIEIALNGAWTTESWVPEDAGIKVHSGFRYRY</sequence>
<dbReference type="EMBL" id="JAQQAL010000027">
    <property type="protein sequence ID" value="MDC7227523.1"/>
    <property type="molecule type" value="Genomic_DNA"/>
</dbReference>